<dbReference type="EMBL" id="BK015864">
    <property type="protein sequence ID" value="DAD70406.1"/>
    <property type="molecule type" value="Genomic_DNA"/>
</dbReference>
<protein>
    <submittedName>
        <fullName evidence="1">Uncharacterized protein</fullName>
    </submittedName>
</protein>
<reference evidence="1" key="1">
    <citation type="journal article" date="2021" name="Proc. Natl. Acad. Sci. U.S.A.">
        <title>A Catalog of Tens of Thousands of Viruses from Human Metagenomes Reveals Hidden Associations with Chronic Diseases.</title>
        <authorList>
            <person name="Tisza M.J."/>
            <person name="Buck C.B."/>
        </authorList>
    </citation>
    <scope>NUCLEOTIDE SEQUENCE</scope>
    <source>
        <strain evidence="1">CtomJ2</strain>
    </source>
</reference>
<sequence>MCFCNLYNSYIITLFNCRVQSVKIQQVSFGN</sequence>
<organism evidence="1">
    <name type="scientific">Siphoviridae sp. ctomJ2</name>
    <dbReference type="NCBI Taxonomy" id="2827593"/>
    <lineage>
        <taxon>Viruses</taxon>
        <taxon>Duplodnaviria</taxon>
        <taxon>Heunggongvirae</taxon>
        <taxon>Uroviricota</taxon>
        <taxon>Caudoviricetes</taxon>
    </lineage>
</organism>
<evidence type="ECO:0000313" key="1">
    <source>
        <dbReference type="EMBL" id="DAD70406.1"/>
    </source>
</evidence>
<name>A0A8S5LK88_9CAUD</name>
<accession>A0A8S5LK88</accession>
<proteinExistence type="predicted"/>